<organism evidence="1 2">
    <name type="scientific">Rangifer tarandus platyrhynchus</name>
    <name type="common">Svalbard reindeer</name>
    <dbReference type="NCBI Taxonomy" id="3082113"/>
    <lineage>
        <taxon>Eukaryota</taxon>
        <taxon>Metazoa</taxon>
        <taxon>Chordata</taxon>
        <taxon>Craniata</taxon>
        <taxon>Vertebrata</taxon>
        <taxon>Euteleostomi</taxon>
        <taxon>Mammalia</taxon>
        <taxon>Eutheria</taxon>
        <taxon>Laurasiatheria</taxon>
        <taxon>Artiodactyla</taxon>
        <taxon>Ruminantia</taxon>
        <taxon>Pecora</taxon>
        <taxon>Cervidae</taxon>
        <taxon>Odocoileinae</taxon>
        <taxon>Rangifer</taxon>
    </lineage>
</organism>
<name>A0AC59Z799_RANTA</name>
<evidence type="ECO:0000313" key="2">
    <source>
        <dbReference type="Proteomes" id="UP001162501"/>
    </source>
</evidence>
<gene>
    <name evidence="1" type="ORF">MRATA1EN22A_LOCUS14841</name>
</gene>
<reference evidence="1" key="1">
    <citation type="submission" date="2023-05" db="EMBL/GenBank/DDBJ databases">
        <authorList>
            <consortium name="ELIXIR-Norway"/>
        </authorList>
    </citation>
    <scope>NUCLEOTIDE SEQUENCE</scope>
</reference>
<sequence length="246" mass="26566">MRCLSICPYFLQAASVCDATQVGSTEVDTLTHPRKGAVWSLEYGPHPAAERSGVGLRKTLGELLPQRRATGQSPGAQLFLGINSWPQIQVGMMNVGGEDRASPDLLLISRGKGWTQGNNMRTHVCTHTHTQIASIIWMKQQTQPGNRGLRVNFKVWDTGHQPHPKSSCPPSCLGPPPPLSPTREQNQSEMGEARSRGARFLEAGTQNGCGEQSLATFLLLSVAGSLQAVLTQRAQRGALALSPVNR</sequence>
<protein>
    <submittedName>
        <fullName evidence="1">Uncharacterized protein</fullName>
    </submittedName>
</protein>
<dbReference type="EMBL" id="OX596109">
    <property type="protein sequence ID" value="CAN0280469.1"/>
    <property type="molecule type" value="Genomic_DNA"/>
</dbReference>
<evidence type="ECO:0000313" key="1">
    <source>
        <dbReference type="EMBL" id="CAN0280469.1"/>
    </source>
</evidence>
<accession>A0AC59Z799</accession>
<reference evidence="1" key="2">
    <citation type="submission" date="2025-03" db="EMBL/GenBank/DDBJ databases">
        <authorList>
            <consortium name="ELIXIR-Norway"/>
            <consortium name="Elixir Norway"/>
        </authorList>
    </citation>
    <scope>NUCLEOTIDE SEQUENCE</scope>
</reference>
<proteinExistence type="predicted"/>
<dbReference type="Proteomes" id="UP001162501">
    <property type="component" value="Chromosome 25"/>
</dbReference>